<comment type="caution">
    <text evidence="2">The sequence shown here is derived from an EMBL/GenBank/DDBJ whole genome shotgun (WGS) entry which is preliminary data.</text>
</comment>
<accession>A0A0K9FE78</accession>
<feature type="transmembrane region" description="Helical" evidence="1">
    <location>
        <begin position="6"/>
        <end position="39"/>
    </location>
</feature>
<protein>
    <submittedName>
        <fullName evidence="2">Uncharacterized protein</fullName>
    </submittedName>
</protein>
<reference evidence="3" key="1">
    <citation type="submission" date="2015-07" db="EMBL/GenBank/DDBJ databases">
        <authorList>
            <consortium name="Consortium for Microbial Forensics and Genomics (microFORGE)"/>
            <person name="Knight B.M."/>
            <person name="Roberts D.P."/>
            <person name="Lin D."/>
            <person name="Hari K."/>
            <person name="Fletcher J."/>
            <person name="Melcher U."/>
            <person name="Blagden T."/>
            <person name="Winegar R.A."/>
        </authorList>
    </citation>
    <scope>NUCLEOTIDE SEQUENCE [LARGE SCALE GENOMIC DNA]</scope>
    <source>
        <strain evidence="3">DSM 23493</strain>
    </source>
</reference>
<keyword evidence="1" id="KW-0472">Membrane</keyword>
<evidence type="ECO:0000256" key="1">
    <source>
        <dbReference type="SAM" id="Phobius"/>
    </source>
</evidence>
<proteinExistence type="predicted"/>
<evidence type="ECO:0000313" key="3">
    <source>
        <dbReference type="Proteomes" id="UP000037326"/>
    </source>
</evidence>
<name>A0A0K9FE78_9BACI</name>
<dbReference type="Proteomes" id="UP000037326">
    <property type="component" value="Unassembled WGS sequence"/>
</dbReference>
<keyword evidence="1" id="KW-0812">Transmembrane</keyword>
<dbReference type="EMBL" id="LFXJ01000005">
    <property type="protein sequence ID" value="KMY32547.1"/>
    <property type="molecule type" value="Genomic_DNA"/>
</dbReference>
<dbReference type="AlphaFoldDB" id="A0A0K9FE78"/>
<feature type="transmembrane region" description="Helical" evidence="1">
    <location>
        <begin position="60"/>
        <end position="77"/>
    </location>
</feature>
<evidence type="ECO:0000313" key="2">
    <source>
        <dbReference type="EMBL" id="KMY32547.1"/>
    </source>
</evidence>
<keyword evidence="1" id="KW-1133">Transmembrane helix</keyword>
<gene>
    <name evidence="2" type="ORF">ACZ11_10545</name>
</gene>
<sequence>MLKSILFRYLVFCALLLILLFSDYLYIGAFVFLSIFFVIIEKIIEKKNKHNDNKLGTLGYIILIITLIIIVLNSEYIK</sequence>
<organism evidence="2 3">
    <name type="scientific">Lysinibacillus xylanilyticus</name>
    <dbReference type="NCBI Taxonomy" id="582475"/>
    <lineage>
        <taxon>Bacteria</taxon>
        <taxon>Bacillati</taxon>
        <taxon>Bacillota</taxon>
        <taxon>Bacilli</taxon>
        <taxon>Bacillales</taxon>
        <taxon>Bacillaceae</taxon>
        <taxon>Lysinibacillus</taxon>
    </lineage>
</organism>
<dbReference type="PATRIC" id="fig|582475.4.peg.1703"/>